<evidence type="ECO:0000313" key="5">
    <source>
        <dbReference type="EMBL" id="SLN42320.1"/>
    </source>
</evidence>
<dbReference type="Pfam" id="PF00440">
    <property type="entry name" value="TetR_N"/>
    <property type="match status" value="1"/>
</dbReference>
<dbReference type="AlphaFoldDB" id="A0A1Y5SJH8"/>
<feature type="region of interest" description="Disordered" evidence="3">
    <location>
        <begin position="1"/>
        <end position="20"/>
    </location>
</feature>
<dbReference type="RefSeq" id="WP_085868660.1">
    <property type="nucleotide sequence ID" value="NZ_FWFQ01000013.1"/>
</dbReference>
<evidence type="ECO:0000256" key="1">
    <source>
        <dbReference type="ARBA" id="ARBA00023125"/>
    </source>
</evidence>
<gene>
    <name evidence="5" type="primary">nicS</name>
    <name evidence="5" type="ORF">PSA7680_02109</name>
</gene>
<dbReference type="GO" id="GO:0000976">
    <property type="term" value="F:transcription cis-regulatory region binding"/>
    <property type="evidence" value="ECO:0007669"/>
    <property type="project" value="TreeGrafter"/>
</dbReference>
<evidence type="ECO:0000256" key="3">
    <source>
        <dbReference type="SAM" id="MobiDB-lite"/>
    </source>
</evidence>
<dbReference type="GO" id="GO:0003700">
    <property type="term" value="F:DNA-binding transcription factor activity"/>
    <property type="evidence" value="ECO:0007669"/>
    <property type="project" value="TreeGrafter"/>
</dbReference>
<sequence length="224" mass="24365">MSQEISPEKQRQRAPSKRALQTRARIFDAAEQLFAARGFDGASIRDIAREAGVQGALVNHHGGSKEALFHAVVERRAEALAERRRARLEALGPRADLRALLAAFTDPLIELMAQDPAHWGAYARLIAHVSADPRWRDISETCFDPTFRLFLDALARCQPGTPPERLSAGLIFTVSALLALCTSQWRLEAFAGPSAPEALRGTLLDFCEAGFANACGPAQPPARG</sequence>
<dbReference type="InterPro" id="IPR041586">
    <property type="entry name" value="PsrA_TetR_C"/>
</dbReference>
<dbReference type="InterPro" id="IPR001647">
    <property type="entry name" value="HTH_TetR"/>
</dbReference>
<dbReference type="PANTHER" id="PTHR30055">
    <property type="entry name" value="HTH-TYPE TRANSCRIPTIONAL REGULATOR RUTR"/>
    <property type="match status" value="1"/>
</dbReference>
<dbReference type="Pfam" id="PF17939">
    <property type="entry name" value="TetR_C_30"/>
    <property type="match status" value="1"/>
</dbReference>
<evidence type="ECO:0000256" key="2">
    <source>
        <dbReference type="PROSITE-ProRule" id="PRU00335"/>
    </source>
</evidence>
<keyword evidence="6" id="KW-1185">Reference proteome</keyword>
<reference evidence="5 6" key="1">
    <citation type="submission" date="2017-03" db="EMBL/GenBank/DDBJ databases">
        <authorList>
            <person name="Afonso C.L."/>
            <person name="Miller P.J."/>
            <person name="Scott M.A."/>
            <person name="Spackman E."/>
            <person name="Goraichik I."/>
            <person name="Dimitrov K.M."/>
            <person name="Suarez D.L."/>
            <person name="Swayne D.E."/>
        </authorList>
    </citation>
    <scope>NUCLEOTIDE SEQUENCE [LARGE SCALE GENOMIC DNA]</scope>
    <source>
        <strain evidence="5 6">CECT 7680</strain>
    </source>
</reference>
<dbReference type="EMBL" id="FWFQ01000013">
    <property type="protein sequence ID" value="SLN42320.1"/>
    <property type="molecule type" value="Genomic_DNA"/>
</dbReference>
<dbReference type="PROSITE" id="PS50977">
    <property type="entry name" value="HTH_TETR_2"/>
    <property type="match status" value="1"/>
</dbReference>
<dbReference type="PRINTS" id="PR00455">
    <property type="entry name" value="HTHTETR"/>
</dbReference>
<evidence type="ECO:0000313" key="6">
    <source>
        <dbReference type="Proteomes" id="UP000193409"/>
    </source>
</evidence>
<name>A0A1Y5SJH8_9RHOB</name>
<organism evidence="5 6">
    <name type="scientific">Pseudoruegeria aquimaris</name>
    <dbReference type="NCBI Taxonomy" id="393663"/>
    <lineage>
        <taxon>Bacteria</taxon>
        <taxon>Pseudomonadati</taxon>
        <taxon>Pseudomonadota</taxon>
        <taxon>Alphaproteobacteria</taxon>
        <taxon>Rhodobacterales</taxon>
        <taxon>Roseobacteraceae</taxon>
        <taxon>Pseudoruegeria</taxon>
    </lineage>
</organism>
<evidence type="ECO:0000259" key="4">
    <source>
        <dbReference type="PROSITE" id="PS50977"/>
    </source>
</evidence>
<dbReference type="Proteomes" id="UP000193409">
    <property type="component" value="Unassembled WGS sequence"/>
</dbReference>
<keyword evidence="1 2" id="KW-0238">DNA-binding</keyword>
<feature type="DNA-binding region" description="H-T-H motif" evidence="2">
    <location>
        <begin position="43"/>
        <end position="62"/>
    </location>
</feature>
<dbReference type="OrthoDB" id="2356263at2"/>
<dbReference type="InterPro" id="IPR009057">
    <property type="entry name" value="Homeodomain-like_sf"/>
</dbReference>
<dbReference type="Gene3D" id="1.10.357.10">
    <property type="entry name" value="Tetracycline Repressor, domain 2"/>
    <property type="match status" value="1"/>
</dbReference>
<dbReference type="SUPFAM" id="SSF48498">
    <property type="entry name" value="Tetracyclin repressor-like, C-terminal domain"/>
    <property type="match status" value="1"/>
</dbReference>
<accession>A0A1Y5SJH8</accession>
<feature type="compositionally biased region" description="Basic and acidic residues" evidence="3">
    <location>
        <begin position="1"/>
        <end position="11"/>
    </location>
</feature>
<feature type="domain" description="HTH tetR-type" evidence="4">
    <location>
        <begin position="20"/>
        <end position="80"/>
    </location>
</feature>
<proteinExistence type="predicted"/>
<dbReference type="InterPro" id="IPR036271">
    <property type="entry name" value="Tet_transcr_reg_TetR-rel_C_sf"/>
</dbReference>
<dbReference type="SUPFAM" id="SSF46689">
    <property type="entry name" value="Homeodomain-like"/>
    <property type="match status" value="1"/>
</dbReference>
<dbReference type="PANTHER" id="PTHR30055:SF235">
    <property type="entry name" value="TRANSCRIPTIONAL REGULATORY PROTEIN"/>
    <property type="match status" value="1"/>
</dbReference>
<dbReference type="InterPro" id="IPR050109">
    <property type="entry name" value="HTH-type_TetR-like_transc_reg"/>
</dbReference>
<protein>
    <submittedName>
        <fullName evidence="5">HTH-type transcriptional repressor NicS</fullName>
    </submittedName>
</protein>